<protein>
    <submittedName>
        <fullName evidence="2">Alpha/beta hydrolase</fullName>
    </submittedName>
</protein>
<evidence type="ECO:0000313" key="3">
    <source>
        <dbReference type="Proteomes" id="UP001575181"/>
    </source>
</evidence>
<gene>
    <name evidence="2" type="ORF">ACERLL_07475</name>
</gene>
<keyword evidence="2" id="KW-0378">Hydrolase</keyword>
<evidence type="ECO:0000313" key="2">
    <source>
        <dbReference type="EMBL" id="MFA9460663.1"/>
    </source>
</evidence>
<comment type="caution">
    <text evidence="2">The sequence shown here is derived from an EMBL/GenBank/DDBJ whole genome shotgun (WGS) entry which is preliminary data.</text>
</comment>
<proteinExistence type="predicted"/>
<dbReference type="PANTHER" id="PTHR12277">
    <property type="entry name" value="ALPHA/BETA HYDROLASE DOMAIN-CONTAINING PROTEIN"/>
    <property type="match status" value="1"/>
</dbReference>
<dbReference type="Proteomes" id="UP001575181">
    <property type="component" value="Unassembled WGS sequence"/>
</dbReference>
<dbReference type="Gene3D" id="3.40.50.1820">
    <property type="entry name" value="alpha/beta hydrolase"/>
    <property type="match status" value="1"/>
</dbReference>
<dbReference type="PANTHER" id="PTHR12277:SF81">
    <property type="entry name" value="PROTEIN ABHD13"/>
    <property type="match status" value="1"/>
</dbReference>
<accession>A0ABV4TTK9</accession>
<reference evidence="2 3" key="1">
    <citation type="submission" date="2024-08" db="EMBL/GenBank/DDBJ databases">
        <title>Whole-genome sequencing of halo(alkali)philic microorganisms from hypersaline lakes.</title>
        <authorList>
            <person name="Sorokin D.Y."/>
            <person name="Merkel A.Y."/>
            <person name="Messina E."/>
            <person name="Yakimov M."/>
        </authorList>
    </citation>
    <scope>NUCLEOTIDE SEQUENCE [LARGE SCALE GENOMIC DNA]</scope>
    <source>
        <strain evidence="2 3">Cl-TMA</strain>
    </source>
</reference>
<dbReference type="InterPro" id="IPR022742">
    <property type="entry name" value="Hydrolase_4"/>
</dbReference>
<dbReference type="SUPFAM" id="SSF53474">
    <property type="entry name" value="alpha/beta-Hydrolases"/>
    <property type="match status" value="1"/>
</dbReference>
<feature type="domain" description="Serine aminopeptidase S33" evidence="1">
    <location>
        <begin position="71"/>
        <end position="185"/>
    </location>
</feature>
<dbReference type="EMBL" id="JBGUAW010000004">
    <property type="protein sequence ID" value="MFA9460663.1"/>
    <property type="molecule type" value="Genomic_DNA"/>
</dbReference>
<organism evidence="2 3">
    <name type="scientific">Thiohalorhabdus methylotrophus</name>
    <dbReference type="NCBI Taxonomy" id="3242694"/>
    <lineage>
        <taxon>Bacteria</taxon>
        <taxon>Pseudomonadati</taxon>
        <taxon>Pseudomonadota</taxon>
        <taxon>Gammaproteobacteria</taxon>
        <taxon>Thiohalorhabdales</taxon>
        <taxon>Thiohalorhabdaceae</taxon>
        <taxon>Thiohalorhabdus</taxon>
    </lineage>
</organism>
<dbReference type="Pfam" id="PF12146">
    <property type="entry name" value="Hydrolase_4"/>
    <property type="match status" value="1"/>
</dbReference>
<name>A0ABV4TTK9_9GAMM</name>
<keyword evidence="3" id="KW-1185">Reference proteome</keyword>
<dbReference type="GO" id="GO:0016787">
    <property type="term" value="F:hydrolase activity"/>
    <property type="evidence" value="ECO:0007669"/>
    <property type="project" value="UniProtKB-KW"/>
</dbReference>
<dbReference type="RefSeq" id="WP_373655444.1">
    <property type="nucleotide sequence ID" value="NZ_JBGUAW010000004.1"/>
</dbReference>
<sequence>MGLVRVRGPLRALLLLCLPLLPGCTGLFFYPDREMVLNPATLGLGFEQARFRSVDGVRLHGWYLPAETERSPAGTVLFLHGNAENISNHLQVVDWLPGRGFNVFLFDYRGYGRSGGEVELEGVLRDVRSALAYLAEREPPGVPLAVLGQSLGGALAPYAVTRSEHRDRVEAVVLDSAFSGFRTITREKLASVWITWPFQWLAGNVEDRFSPLRHVPDLAPIPLLVSHNLGDEVVPPSHAMDLYWNAVEPKRLWLFPDGRHGITYFRPQARDLLAAYLWERFGQPGEPPEPGDGMPPFHLDTP</sequence>
<dbReference type="InterPro" id="IPR029058">
    <property type="entry name" value="AB_hydrolase_fold"/>
</dbReference>
<evidence type="ECO:0000259" key="1">
    <source>
        <dbReference type="Pfam" id="PF12146"/>
    </source>
</evidence>